<protein>
    <submittedName>
        <fullName evidence="1">Uncharacterized protein</fullName>
    </submittedName>
</protein>
<sequence>MAYRYVRRMRVTWRAVLKAPAVAAVAAAVVLGPGLSAVAEPAPRGIAPEADVAHHGRVSLREERIEVQLRTGNRGPSPLADATVRLRFSVPPAAWSHLPPGCLRSGGNTVLCGTGPLRVAAEARRTALGLGFKGRPAEVVVRVDTVWNGGASDRNPQNDTHEVLVLSTGDAYAF</sequence>
<accession>A0A8D3WJF6</accession>
<reference evidence="1 2" key="1">
    <citation type="submission" date="2011-01" db="EMBL/GenBank/DDBJ databases">
        <title>Complete sequence of chromosome of Streptomyces flavogriseus ATCC 33331.</title>
        <authorList>
            <consortium name="US DOE Joint Genome Institute"/>
            <person name="Lucas S."/>
            <person name="Copeland A."/>
            <person name="Lapidus A."/>
            <person name="Cheng J.-F."/>
            <person name="Goodwin L."/>
            <person name="Pitluck S."/>
            <person name="Davenport K."/>
            <person name="Detter J.C."/>
            <person name="Han C."/>
            <person name="Tapia R."/>
            <person name="Land M."/>
            <person name="Hauser L."/>
            <person name="Kyrpides N."/>
            <person name="Ivanova N."/>
            <person name="Ovchinnikova G."/>
            <person name="Pagani I."/>
            <person name="Brumm P."/>
            <person name="Mead D."/>
            <person name="Woyke T."/>
        </authorList>
    </citation>
    <scope>NUCLEOTIDE SEQUENCE [LARGE SCALE GENOMIC DNA]</scope>
    <source>
        <strain evidence="2">ATCC 33331 / IAF-45CD</strain>
    </source>
</reference>
<dbReference type="EMBL" id="CP002475">
    <property type="protein sequence ID" value="ADW04998.1"/>
    <property type="molecule type" value="Genomic_DNA"/>
</dbReference>
<evidence type="ECO:0000313" key="1">
    <source>
        <dbReference type="EMBL" id="ADW04998.1"/>
    </source>
</evidence>
<dbReference type="Proteomes" id="UP000002066">
    <property type="component" value="Chromosome"/>
</dbReference>
<dbReference type="AlphaFoldDB" id="A0A8D3WJF6"/>
<gene>
    <name evidence="1" type="ordered locus">Sfla_3578</name>
</gene>
<organism evidence="1 2">
    <name type="scientific">Streptomyces pratensis (strain ATCC 33331 / IAF-45CD)</name>
    <dbReference type="NCBI Taxonomy" id="591167"/>
    <lineage>
        <taxon>Bacteria</taxon>
        <taxon>Bacillati</taxon>
        <taxon>Actinomycetota</taxon>
        <taxon>Actinomycetes</taxon>
        <taxon>Kitasatosporales</taxon>
        <taxon>Streptomycetaceae</taxon>
        <taxon>Streptomyces</taxon>
    </lineage>
</organism>
<name>A0A8D3WJF6_STRFA</name>
<proteinExistence type="predicted"/>
<evidence type="ECO:0000313" key="2">
    <source>
        <dbReference type="Proteomes" id="UP000002066"/>
    </source>
</evidence>
<dbReference type="KEGG" id="sfa:Sfla_3578"/>